<dbReference type="AlphaFoldDB" id="A0A7W6ICA1"/>
<feature type="signal peptide" evidence="1">
    <location>
        <begin position="1"/>
        <end position="22"/>
    </location>
</feature>
<reference evidence="3 4" key="1">
    <citation type="submission" date="2020-08" db="EMBL/GenBank/DDBJ databases">
        <title>Genomic Encyclopedia of Type Strains, Phase IV (KMG-IV): sequencing the most valuable type-strain genomes for metagenomic binning, comparative biology and taxonomic classification.</title>
        <authorList>
            <person name="Goeker M."/>
        </authorList>
    </citation>
    <scope>NUCLEOTIDE SEQUENCE [LARGE SCALE GENOMIC DNA]</scope>
    <source>
        <strain evidence="3 4">DSM 15743</strain>
    </source>
</reference>
<dbReference type="EMBL" id="JACIDC010000001">
    <property type="protein sequence ID" value="MBB4038813.1"/>
    <property type="molecule type" value="Genomic_DNA"/>
</dbReference>
<comment type="caution">
    <text evidence="3">The sequence shown here is derived from an EMBL/GenBank/DDBJ whole genome shotgun (WGS) entry which is preliminary data.</text>
</comment>
<dbReference type="Proteomes" id="UP000519439">
    <property type="component" value="Unassembled WGS sequence"/>
</dbReference>
<evidence type="ECO:0000313" key="3">
    <source>
        <dbReference type="EMBL" id="MBB4038813.1"/>
    </source>
</evidence>
<organism evidence="3 4">
    <name type="scientific">Microvirga flocculans</name>
    <dbReference type="NCBI Taxonomy" id="217168"/>
    <lineage>
        <taxon>Bacteria</taxon>
        <taxon>Pseudomonadati</taxon>
        <taxon>Pseudomonadota</taxon>
        <taxon>Alphaproteobacteria</taxon>
        <taxon>Hyphomicrobiales</taxon>
        <taxon>Methylobacteriaceae</taxon>
        <taxon>Microvirga</taxon>
    </lineage>
</organism>
<evidence type="ECO:0000313" key="4">
    <source>
        <dbReference type="Proteomes" id="UP000519439"/>
    </source>
</evidence>
<dbReference type="Pfam" id="PF01497">
    <property type="entry name" value="Peripla_BP_2"/>
    <property type="match status" value="1"/>
</dbReference>
<dbReference type="PANTHER" id="PTHR30535">
    <property type="entry name" value="VITAMIN B12-BINDING PROTEIN"/>
    <property type="match status" value="1"/>
</dbReference>
<keyword evidence="1" id="KW-0732">Signal</keyword>
<dbReference type="PANTHER" id="PTHR30535:SF4">
    <property type="entry name" value="HEMIN-BINDING PERIPLASMIC PROTEIN HMUT"/>
    <property type="match status" value="1"/>
</dbReference>
<name>A0A7W6ICA1_9HYPH</name>
<evidence type="ECO:0000259" key="2">
    <source>
        <dbReference type="PROSITE" id="PS50983"/>
    </source>
</evidence>
<feature type="chain" id="PRO_5030996531" evidence="1">
    <location>
        <begin position="23"/>
        <end position="287"/>
    </location>
</feature>
<dbReference type="RefSeq" id="WP_027314421.1">
    <property type="nucleotide sequence ID" value="NZ_JACIDC010000001.1"/>
</dbReference>
<dbReference type="SUPFAM" id="SSF53807">
    <property type="entry name" value="Helical backbone' metal receptor"/>
    <property type="match status" value="1"/>
</dbReference>
<evidence type="ECO:0000256" key="1">
    <source>
        <dbReference type="SAM" id="SignalP"/>
    </source>
</evidence>
<accession>A0A7W6ICA1</accession>
<gene>
    <name evidence="3" type="ORF">GGR34_000442</name>
</gene>
<proteinExistence type="predicted"/>
<sequence length="287" mass="29293">MLSRRALLLAPPLLLCASQLRADPARRIVSVGGAVTEILYRLGKAEEIVGVDSTSLFPEEALGTKANVGYVRSLGAEGVLSLNPTLVIASEGAGPPDALKLIEQAGIPVVRVPDEPSPGGIVKRVEIIAQAVGAAGPGVALVKEIEAGFARLSDARARVTRPARALFVLSLQNGRPLVGGQGTTADAMLALAGAANVASSLTGWKPLSDEGLIAAAPEAVVMMSHGPGGAASDPFAFPAFAATPAAAKKRLIVMDSLYLLGFGPRTPEAARRLMAALHPDQAGNAKP</sequence>
<keyword evidence="4" id="KW-1185">Reference proteome</keyword>
<dbReference type="InterPro" id="IPR050902">
    <property type="entry name" value="ABC_Transporter_SBP"/>
</dbReference>
<feature type="domain" description="Fe/B12 periplasmic-binding" evidence="2">
    <location>
        <begin position="27"/>
        <end position="281"/>
    </location>
</feature>
<dbReference type="PROSITE" id="PS50983">
    <property type="entry name" value="FE_B12_PBP"/>
    <property type="match status" value="1"/>
</dbReference>
<dbReference type="Gene3D" id="3.40.50.1980">
    <property type="entry name" value="Nitrogenase molybdenum iron protein domain"/>
    <property type="match status" value="2"/>
</dbReference>
<protein>
    <submittedName>
        <fullName evidence="3">Iron complex transport system substrate-binding protein</fullName>
    </submittedName>
</protein>
<dbReference type="InterPro" id="IPR002491">
    <property type="entry name" value="ABC_transptr_periplasmic_BD"/>
</dbReference>